<evidence type="ECO:0000256" key="4">
    <source>
        <dbReference type="ARBA" id="ARBA00022801"/>
    </source>
</evidence>
<keyword evidence="4" id="KW-0378">Hydrolase</keyword>
<keyword evidence="2" id="KW-0964">Secreted</keyword>
<dbReference type="PRINTS" id="PR00722">
    <property type="entry name" value="CHYMOTRYPSIN"/>
</dbReference>
<comment type="subcellular location">
    <subcellularLocation>
        <location evidence="1">Secreted</location>
    </subcellularLocation>
</comment>
<dbReference type="GO" id="GO:0005615">
    <property type="term" value="C:extracellular space"/>
    <property type="evidence" value="ECO:0007669"/>
    <property type="project" value="TreeGrafter"/>
</dbReference>
<dbReference type="CDD" id="cd00190">
    <property type="entry name" value="Tryp_SPc"/>
    <property type="match status" value="1"/>
</dbReference>
<dbReference type="Gene3D" id="2.40.10.10">
    <property type="entry name" value="Trypsin-like serine proteases"/>
    <property type="match status" value="1"/>
</dbReference>
<evidence type="ECO:0000313" key="10">
    <source>
        <dbReference type="Proteomes" id="UP000410492"/>
    </source>
</evidence>
<dbReference type="GO" id="GO:0004252">
    <property type="term" value="F:serine-type endopeptidase activity"/>
    <property type="evidence" value="ECO:0007669"/>
    <property type="project" value="InterPro"/>
</dbReference>
<dbReference type="PANTHER" id="PTHR24264">
    <property type="entry name" value="TRYPSIN-RELATED"/>
    <property type="match status" value="1"/>
</dbReference>
<dbReference type="EMBL" id="CAACVG010012034">
    <property type="protein sequence ID" value="VEN59450.1"/>
    <property type="molecule type" value="Genomic_DNA"/>
</dbReference>
<dbReference type="OrthoDB" id="6755574at2759"/>
<dbReference type="PROSITE" id="PS50240">
    <property type="entry name" value="TRYPSIN_DOM"/>
    <property type="match status" value="1"/>
</dbReference>
<dbReference type="GO" id="GO:0006508">
    <property type="term" value="P:proteolysis"/>
    <property type="evidence" value="ECO:0007669"/>
    <property type="project" value="UniProtKB-KW"/>
</dbReference>
<evidence type="ECO:0000256" key="5">
    <source>
        <dbReference type="ARBA" id="ARBA00022825"/>
    </source>
</evidence>
<dbReference type="Pfam" id="PF00089">
    <property type="entry name" value="Trypsin"/>
    <property type="match status" value="1"/>
</dbReference>
<dbReference type="Proteomes" id="UP000410492">
    <property type="component" value="Unassembled WGS sequence"/>
</dbReference>
<name>A0A653DGZ3_CALMS</name>
<keyword evidence="7" id="KW-0732">Signal</keyword>
<feature type="signal peptide" evidence="7">
    <location>
        <begin position="1"/>
        <end position="22"/>
    </location>
</feature>
<reference evidence="9 10" key="1">
    <citation type="submission" date="2019-01" db="EMBL/GenBank/DDBJ databases">
        <authorList>
            <person name="Sayadi A."/>
        </authorList>
    </citation>
    <scope>NUCLEOTIDE SEQUENCE [LARGE SCALE GENOMIC DNA]</scope>
</reference>
<proteinExistence type="predicted"/>
<keyword evidence="5" id="KW-0720">Serine protease</keyword>
<accession>A0A653DGZ3</accession>
<dbReference type="InterPro" id="IPR050127">
    <property type="entry name" value="Serine_Proteases_S1"/>
</dbReference>
<feature type="chain" id="PRO_5025028028" description="Peptidase S1 domain-containing protein" evidence="7">
    <location>
        <begin position="23"/>
        <end position="262"/>
    </location>
</feature>
<evidence type="ECO:0000256" key="1">
    <source>
        <dbReference type="ARBA" id="ARBA00004613"/>
    </source>
</evidence>
<dbReference type="PANTHER" id="PTHR24264:SF65">
    <property type="entry name" value="SRCR DOMAIN-CONTAINING PROTEIN"/>
    <property type="match status" value="1"/>
</dbReference>
<dbReference type="FunFam" id="2.40.10.10:FF:000068">
    <property type="entry name" value="transmembrane protease serine 2"/>
    <property type="match status" value="1"/>
</dbReference>
<feature type="domain" description="Peptidase S1" evidence="8">
    <location>
        <begin position="26"/>
        <end position="252"/>
    </location>
</feature>
<evidence type="ECO:0000259" key="8">
    <source>
        <dbReference type="PROSITE" id="PS50240"/>
    </source>
</evidence>
<keyword evidence="10" id="KW-1185">Reference proteome</keyword>
<evidence type="ECO:0000256" key="7">
    <source>
        <dbReference type="SAM" id="SignalP"/>
    </source>
</evidence>
<evidence type="ECO:0000256" key="3">
    <source>
        <dbReference type="ARBA" id="ARBA00022670"/>
    </source>
</evidence>
<gene>
    <name evidence="9" type="ORF">CALMAC_LOCUS17456</name>
</gene>
<dbReference type="InterPro" id="IPR001314">
    <property type="entry name" value="Peptidase_S1A"/>
</dbReference>
<dbReference type="AlphaFoldDB" id="A0A653DGZ3"/>
<keyword evidence="6" id="KW-1015">Disulfide bond</keyword>
<dbReference type="InterPro" id="IPR001254">
    <property type="entry name" value="Trypsin_dom"/>
</dbReference>
<dbReference type="InterPro" id="IPR043504">
    <property type="entry name" value="Peptidase_S1_PA_chymotrypsin"/>
</dbReference>
<dbReference type="SMART" id="SM00020">
    <property type="entry name" value="Tryp_SPc"/>
    <property type="match status" value="1"/>
</dbReference>
<evidence type="ECO:0000313" key="9">
    <source>
        <dbReference type="EMBL" id="VEN59450.1"/>
    </source>
</evidence>
<keyword evidence="3" id="KW-0645">Protease</keyword>
<organism evidence="9 10">
    <name type="scientific">Callosobruchus maculatus</name>
    <name type="common">Southern cowpea weevil</name>
    <name type="synonym">Pulse bruchid</name>
    <dbReference type="NCBI Taxonomy" id="64391"/>
    <lineage>
        <taxon>Eukaryota</taxon>
        <taxon>Metazoa</taxon>
        <taxon>Ecdysozoa</taxon>
        <taxon>Arthropoda</taxon>
        <taxon>Hexapoda</taxon>
        <taxon>Insecta</taxon>
        <taxon>Pterygota</taxon>
        <taxon>Neoptera</taxon>
        <taxon>Endopterygota</taxon>
        <taxon>Coleoptera</taxon>
        <taxon>Polyphaga</taxon>
        <taxon>Cucujiformia</taxon>
        <taxon>Chrysomeloidea</taxon>
        <taxon>Chrysomelidae</taxon>
        <taxon>Bruchinae</taxon>
        <taxon>Bruchini</taxon>
        <taxon>Callosobruchus</taxon>
    </lineage>
</organism>
<dbReference type="SUPFAM" id="SSF50494">
    <property type="entry name" value="Trypsin-like serine proteases"/>
    <property type="match status" value="1"/>
</dbReference>
<evidence type="ECO:0000256" key="6">
    <source>
        <dbReference type="ARBA" id="ARBA00023157"/>
    </source>
</evidence>
<dbReference type="InterPro" id="IPR009003">
    <property type="entry name" value="Peptidase_S1_PA"/>
</dbReference>
<sequence length="262" mass="28332">MYVKLLLLYVFTYGAFIPTSHLVTAIAGGHDTTIMRHSGVVSLHRDGQHICGAAVLSNNWLLTSAKCIGLGVEGLSVHAGSVFTNGTSYEVEKAIAHPDYKPNSHDADLALLYVKDNITDTKFTNPFLVPYGEVVEIPEGADCSLVGWGKLANGSYPQQLQTGYTISMTREACRKHYTEELITMNMFCVDIGTHTIAACQGDFGGPVKCNADGLTALDGIASWGMGCRKMNNKPTVVTKLSNYGDWIRNITGIKKPGSHDET</sequence>
<evidence type="ECO:0000256" key="2">
    <source>
        <dbReference type="ARBA" id="ARBA00022525"/>
    </source>
</evidence>
<protein>
    <recommendedName>
        <fullName evidence="8">Peptidase S1 domain-containing protein</fullName>
    </recommendedName>
</protein>